<evidence type="ECO:0000313" key="4">
    <source>
        <dbReference type="EMBL" id="KPN64305.1"/>
    </source>
</evidence>
<feature type="signal peptide" evidence="2">
    <location>
        <begin position="1"/>
        <end position="21"/>
    </location>
</feature>
<evidence type="ECO:0000313" key="5">
    <source>
        <dbReference type="Proteomes" id="UP000050471"/>
    </source>
</evidence>
<dbReference type="InterPro" id="IPR011055">
    <property type="entry name" value="Dup_hybrid_motif"/>
</dbReference>
<dbReference type="CDD" id="cd12797">
    <property type="entry name" value="M23_peptidase"/>
    <property type="match status" value="1"/>
</dbReference>
<keyword evidence="1 2" id="KW-0732">Signal</keyword>
<dbReference type="InterPro" id="IPR050570">
    <property type="entry name" value="Cell_wall_metabolism_enzyme"/>
</dbReference>
<dbReference type="InterPro" id="IPR016047">
    <property type="entry name" value="M23ase_b-sheet_dom"/>
</dbReference>
<dbReference type="AlphaFoldDB" id="A0A0P7KKA9"/>
<dbReference type="OrthoDB" id="5489603at2"/>
<dbReference type="GO" id="GO:0004222">
    <property type="term" value="F:metalloendopeptidase activity"/>
    <property type="evidence" value="ECO:0007669"/>
    <property type="project" value="TreeGrafter"/>
</dbReference>
<dbReference type="Proteomes" id="UP000050471">
    <property type="component" value="Unassembled WGS sequence"/>
</dbReference>
<dbReference type="PANTHER" id="PTHR21666">
    <property type="entry name" value="PEPTIDASE-RELATED"/>
    <property type="match status" value="1"/>
</dbReference>
<feature type="domain" description="M23ase beta-sheet core" evidence="3">
    <location>
        <begin position="76"/>
        <end position="194"/>
    </location>
</feature>
<dbReference type="Gene3D" id="2.70.70.10">
    <property type="entry name" value="Glucose Permease (Domain IIA)"/>
    <property type="match status" value="1"/>
</dbReference>
<gene>
    <name evidence="4" type="ORF">AKJ29_16890</name>
</gene>
<accession>A0A0P7KKA9</accession>
<reference evidence="4 5" key="1">
    <citation type="submission" date="2015-09" db="EMBL/GenBank/DDBJ databases">
        <title>Draft genome sequence of Aliiroseovarius crassostreae CV919-312TSm, the causative agent of Roseovarius Oyster Disease (formerly Juvenile Oyster Disease).</title>
        <authorList>
            <person name="Kessner L."/>
            <person name="Spinard E."/>
            <person name="Nelson D."/>
        </authorList>
    </citation>
    <scope>NUCLEOTIDE SEQUENCE [LARGE SCALE GENOMIC DNA]</scope>
    <source>
        <strain evidence="4 5">CV919-312</strain>
    </source>
</reference>
<keyword evidence="5" id="KW-1185">Reference proteome</keyword>
<dbReference type="STRING" id="154981.AKJ29_16890"/>
<evidence type="ECO:0000256" key="1">
    <source>
        <dbReference type="ARBA" id="ARBA00022729"/>
    </source>
</evidence>
<dbReference type="PANTHER" id="PTHR21666:SF289">
    <property type="entry name" value="L-ALA--D-GLU ENDOPEPTIDASE"/>
    <property type="match status" value="1"/>
</dbReference>
<protein>
    <recommendedName>
        <fullName evidence="3">M23ase beta-sheet core domain-containing protein</fullName>
    </recommendedName>
</protein>
<dbReference type="EMBL" id="LKBA01000004">
    <property type="protein sequence ID" value="KPN64305.1"/>
    <property type="molecule type" value="Genomic_DNA"/>
</dbReference>
<evidence type="ECO:0000256" key="2">
    <source>
        <dbReference type="SAM" id="SignalP"/>
    </source>
</evidence>
<feature type="chain" id="PRO_5006141133" description="M23ase beta-sheet core domain-containing protein" evidence="2">
    <location>
        <begin position="22"/>
        <end position="341"/>
    </location>
</feature>
<comment type="caution">
    <text evidence="4">The sequence shown here is derived from an EMBL/GenBank/DDBJ whole genome shotgun (WGS) entry which is preliminary data.</text>
</comment>
<sequence length="341" mass="36424">MRKTECLMILALAAAPAAAFADTRRTEIGAAEPRGPKFAQPVDCVLGESCFILNLTDADPGEGVADYTCGPRSYDGHKGTDFALPSQAAMRRGVTVLAAAPGRVKGWRDGMKDALYGSEGAPDVSGRECGNGVVIDHGGGWESQYCHMAQGSVTVQTGDKIRMGQELGRVGLSGKTQYPHLHLSLRKDGKVVDPFHPDAAFAAPTKCLSPDRSDGQLWLTPIPYPTGGIASTGFATDIPQFDEIKQGAPPITPLPADGPALVGWSMVYGPRQGDILHLRIEGPSGMVGEQKIEMTKTQVLAFRAFGKKTRTAWPEGMYRLDSWMIRAGRVIDATSTEVAVR</sequence>
<evidence type="ECO:0000259" key="3">
    <source>
        <dbReference type="Pfam" id="PF01551"/>
    </source>
</evidence>
<organism evidence="4 5">
    <name type="scientific">Aliiroseovarius crassostreae</name>
    <dbReference type="NCBI Taxonomy" id="154981"/>
    <lineage>
        <taxon>Bacteria</taxon>
        <taxon>Pseudomonadati</taxon>
        <taxon>Pseudomonadota</taxon>
        <taxon>Alphaproteobacteria</taxon>
        <taxon>Rhodobacterales</taxon>
        <taxon>Paracoccaceae</taxon>
        <taxon>Aliiroseovarius</taxon>
    </lineage>
</organism>
<dbReference type="SUPFAM" id="SSF51261">
    <property type="entry name" value="Duplicated hybrid motif"/>
    <property type="match status" value="1"/>
</dbReference>
<name>A0A0P7KKA9_9RHOB</name>
<dbReference type="Pfam" id="PF01551">
    <property type="entry name" value="Peptidase_M23"/>
    <property type="match status" value="1"/>
</dbReference>
<proteinExistence type="predicted"/>